<proteinExistence type="predicted"/>
<feature type="compositionally biased region" description="Low complexity" evidence="2">
    <location>
        <begin position="554"/>
        <end position="589"/>
    </location>
</feature>
<evidence type="ECO:0000313" key="5">
    <source>
        <dbReference type="EMBL" id="CAD9624380.1"/>
    </source>
</evidence>
<name>A0A7S2M3U4_9STRA</name>
<feature type="chain" id="PRO_5031110286" description="Peptidase M12B domain-containing protein" evidence="3">
    <location>
        <begin position="30"/>
        <end position="771"/>
    </location>
</feature>
<organism evidence="5">
    <name type="scientific">Skeletonema marinoi</name>
    <dbReference type="NCBI Taxonomy" id="267567"/>
    <lineage>
        <taxon>Eukaryota</taxon>
        <taxon>Sar</taxon>
        <taxon>Stramenopiles</taxon>
        <taxon>Ochrophyta</taxon>
        <taxon>Bacillariophyta</taxon>
        <taxon>Coscinodiscophyceae</taxon>
        <taxon>Thalassiosirophycidae</taxon>
        <taxon>Thalassiosirales</taxon>
        <taxon>Skeletonemataceae</taxon>
        <taxon>Skeletonema</taxon>
        <taxon>Skeletonema marinoi-dohrnii complex</taxon>
    </lineage>
</organism>
<reference evidence="5" key="1">
    <citation type="submission" date="2021-01" db="EMBL/GenBank/DDBJ databases">
        <authorList>
            <person name="Corre E."/>
            <person name="Pelletier E."/>
            <person name="Niang G."/>
            <person name="Scheremetjew M."/>
            <person name="Finn R."/>
            <person name="Kale V."/>
            <person name="Holt S."/>
            <person name="Cochrane G."/>
            <person name="Meng A."/>
            <person name="Brown T."/>
            <person name="Cohen L."/>
        </authorList>
    </citation>
    <scope>NUCLEOTIDE SEQUENCE</scope>
    <source>
        <strain evidence="5">SM1012Den-03</strain>
    </source>
</reference>
<feature type="binding site" evidence="1">
    <location>
        <position position="400"/>
    </location>
    <ligand>
        <name>Zn(2+)</name>
        <dbReference type="ChEBI" id="CHEBI:29105"/>
        <note>catalytic</note>
    </ligand>
</feature>
<sequence>MTRTRTMLVGGFFTAASFMCCKDIAFASADDVTSTSTRRLRSTVNRRRLISKDDNIVDVLSGLDRAHRAPLGFDIEAEEEGGAGVLLADPSSVSVDSTTLMLHLDEMTSAVTSNTVLHFPERSLIHEQVDASKITFLASSPSSTTRDLTVVSVNTNSGEVHGLQRHGESGTIRQISPKDNNSPTLQLRSASMSSEPRKFNDHDDHLHRHMADASFNPHDDTDHGHHHYNHDEGEHHRTRHLVDTSNLRRAATESTHKGFQINLIVDIDRQLIQQNGGLERAIEYVNFIVSTTNIVLKNEFDLHLNVVQISETAIFNKMDDGSTIRDALKLMRETYHGTVGKYEGAHLRHALLGKDLGGGIAFTDTVCDSSWGFGISSGMRGEIGNMDLYDVFVFAHELGHNLGSGHPFDEEYSPPVDTCQLNNCPEGLPLNASSTLMSYCGHFCGGMSNTAFTYGGVWDQISPRGNLTSWLQNPALVESPISTDAQRISHSIWTKLVENEECIGKRDPLSFSSLSAIFMVDPEDEETTVAASLASNVTTTIFEPTKSPSPSQNPSASLSPTVTSVPSSTPTWTSKPTISPSSSPSNYPTGLPSITSSENPSNMPSSNPTNGVHSISPLKQCGSRCKRTNGYMFNVKLGTNAANDIIINSISFLHKAPSVHRVIRVYTIDEGYKGKEESMESWTEIASDRAPKRNNFVSTITLDPPLRIKVGETVGFYLQMEENILIAGKFGKTETRDGNAVELQYGMAVINGLFTKNYSWSGSVEYEIVDN</sequence>
<dbReference type="InterPro" id="IPR001590">
    <property type="entry name" value="Peptidase_M12B"/>
</dbReference>
<dbReference type="PANTHER" id="PTHR33683">
    <property type="entry name" value="1, PUTATIVE-RELATED"/>
    <property type="match status" value="1"/>
</dbReference>
<feature type="binding site" evidence="1">
    <location>
        <position position="406"/>
    </location>
    <ligand>
        <name>Zn(2+)</name>
        <dbReference type="ChEBI" id="CHEBI:29105"/>
        <note>catalytic</note>
    </ligand>
</feature>
<evidence type="ECO:0000256" key="1">
    <source>
        <dbReference type="PROSITE-ProRule" id="PRU00276"/>
    </source>
</evidence>
<evidence type="ECO:0000259" key="4">
    <source>
        <dbReference type="PROSITE" id="PS50215"/>
    </source>
</evidence>
<feature type="domain" description="Peptidase M12B" evidence="4">
    <location>
        <begin position="259"/>
        <end position="440"/>
    </location>
</feature>
<keyword evidence="3" id="KW-0732">Signal</keyword>
<feature type="compositionally biased region" description="Low complexity" evidence="2">
    <location>
        <begin position="596"/>
        <end position="608"/>
    </location>
</feature>
<feature type="region of interest" description="Disordered" evidence="2">
    <location>
        <begin position="160"/>
        <end position="198"/>
    </location>
</feature>
<dbReference type="GO" id="GO:0004222">
    <property type="term" value="F:metalloendopeptidase activity"/>
    <property type="evidence" value="ECO:0007669"/>
    <property type="project" value="InterPro"/>
</dbReference>
<accession>A0A7S2M3U4</accession>
<feature type="region of interest" description="Disordered" evidence="2">
    <location>
        <begin position="543"/>
        <end position="616"/>
    </location>
</feature>
<evidence type="ECO:0000256" key="2">
    <source>
        <dbReference type="SAM" id="MobiDB-lite"/>
    </source>
</evidence>
<keyword evidence="1" id="KW-0862">Zinc</keyword>
<dbReference type="InterPro" id="IPR024079">
    <property type="entry name" value="MetalloPept_cat_dom_sf"/>
</dbReference>
<feature type="active site" evidence="1">
    <location>
        <position position="397"/>
    </location>
</feature>
<gene>
    <name evidence="5" type="ORF">SMAR0320_LOCUS19708</name>
</gene>
<dbReference type="GO" id="GO:0006508">
    <property type="term" value="P:proteolysis"/>
    <property type="evidence" value="ECO:0007669"/>
    <property type="project" value="InterPro"/>
</dbReference>
<protein>
    <recommendedName>
        <fullName evidence="4">Peptidase M12B domain-containing protein</fullName>
    </recommendedName>
</protein>
<dbReference type="Gene3D" id="3.40.390.10">
    <property type="entry name" value="Collagenase (Catalytic Domain)"/>
    <property type="match status" value="1"/>
</dbReference>
<evidence type="ECO:0000256" key="3">
    <source>
        <dbReference type="SAM" id="SignalP"/>
    </source>
</evidence>
<dbReference type="SUPFAM" id="SSF55486">
    <property type="entry name" value="Metalloproteases ('zincins'), catalytic domain"/>
    <property type="match status" value="1"/>
</dbReference>
<keyword evidence="1" id="KW-0479">Metal-binding</keyword>
<comment type="caution">
    <text evidence="1">Lacks conserved residue(s) required for the propagation of feature annotation.</text>
</comment>
<feature type="compositionally biased region" description="Polar residues" evidence="2">
    <location>
        <begin position="543"/>
        <end position="553"/>
    </location>
</feature>
<dbReference type="PANTHER" id="PTHR33683:SF46">
    <property type="entry name" value="SUSHI DOMAIN-CONTAINING PROTEIN"/>
    <property type="match status" value="1"/>
</dbReference>
<feature type="signal peptide" evidence="3">
    <location>
        <begin position="1"/>
        <end position="29"/>
    </location>
</feature>
<dbReference type="GO" id="GO:0046872">
    <property type="term" value="F:metal ion binding"/>
    <property type="evidence" value="ECO:0007669"/>
    <property type="project" value="UniProtKB-KW"/>
</dbReference>
<dbReference type="EMBL" id="HBGZ01027704">
    <property type="protein sequence ID" value="CAD9624380.1"/>
    <property type="molecule type" value="Transcribed_RNA"/>
</dbReference>
<dbReference type="Pfam" id="PF13582">
    <property type="entry name" value="Reprolysin_3"/>
    <property type="match status" value="1"/>
</dbReference>
<dbReference type="AlphaFoldDB" id="A0A7S2M3U4"/>
<feature type="binding site" evidence="1">
    <location>
        <position position="396"/>
    </location>
    <ligand>
        <name>Zn(2+)</name>
        <dbReference type="ChEBI" id="CHEBI:29105"/>
        <note>catalytic</note>
    </ligand>
</feature>
<feature type="compositionally biased region" description="Polar residues" evidence="2">
    <location>
        <begin position="171"/>
        <end position="194"/>
    </location>
</feature>
<dbReference type="PROSITE" id="PS50215">
    <property type="entry name" value="ADAM_MEPRO"/>
    <property type="match status" value="1"/>
</dbReference>